<keyword evidence="1" id="KW-0479">Metal-binding</keyword>
<keyword evidence="5" id="KW-1185">Reference proteome</keyword>
<dbReference type="Pfam" id="PF00096">
    <property type="entry name" value="zf-C2H2"/>
    <property type="match status" value="1"/>
</dbReference>
<dbReference type="PROSITE" id="PS00028">
    <property type="entry name" value="ZINC_FINGER_C2H2_1"/>
    <property type="match status" value="2"/>
</dbReference>
<accession>W6ULF6</accession>
<dbReference type="SUPFAM" id="SSF57667">
    <property type="entry name" value="beta-beta-alpha zinc fingers"/>
    <property type="match status" value="1"/>
</dbReference>
<feature type="transmembrane region" description="Helical" evidence="2">
    <location>
        <begin position="102"/>
        <end position="123"/>
    </location>
</feature>
<dbReference type="GO" id="GO:0008270">
    <property type="term" value="F:zinc ion binding"/>
    <property type="evidence" value="ECO:0007669"/>
    <property type="project" value="UniProtKB-KW"/>
</dbReference>
<dbReference type="InterPro" id="IPR013087">
    <property type="entry name" value="Znf_C2H2_type"/>
</dbReference>
<reference evidence="4 5" key="1">
    <citation type="journal article" date="2013" name="Nat. Genet.">
        <title>The genome of the hydatid tapeworm Echinococcus granulosus.</title>
        <authorList>
            <person name="Zheng H."/>
            <person name="Zhang W."/>
            <person name="Zhang L."/>
            <person name="Zhang Z."/>
            <person name="Li J."/>
            <person name="Lu G."/>
            <person name="Zhu Y."/>
            <person name="Wang Y."/>
            <person name="Huang Y."/>
            <person name="Liu J."/>
            <person name="Kang H."/>
            <person name="Chen J."/>
            <person name="Wang L."/>
            <person name="Chen A."/>
            <person name="Yu S."/>
            <person name="Gao Z."/>
            <person name="Jin L."/>
            <person name="Gu W."/>
            <person name="Wang Z."/>
            <person name="Zhao L."/>
            <person name="Shi B."/>
            <person name="Wen H."/>
            <person name="Lin R."/>
            <person name="Jones M.K."/>
            <person name="Brejova B."/>
            <person name="Vinar T."/>
            <person name="Zhao G."/>
            <person name="McManus D.P."/>
            <person name="Chen Z."/>
            <person name="Zhou Y."/>
            <person name="Wang S."/>
        </authorList>
    </citation>
    <scope>NUCLEOTIDE SEQUENCE [LARGE SCALE GENOMIC DNA]</scope>
</reference>
<dbReference type="SMART" id="SM00355">
    <property type="entry name" value="ZnF_C2H2"/>
    <property type="match status" value="2"/>
</dbReference>
<proteinExistence type="predicted"/>
<evidence type="ECO:0000259" key="3">
    <source>
        <dbReference type="PROSITE" id="PS50157"/>
    </source>
</evidence>
<evidence type="ECO:0000256" key="2">
    <source>
        <dbReference type="SAM" id="Phobius"/>
    </source>
</evidence>
<dbReference type="Proteomes" id="UP000019149">
    <property type="component" value="Unassembled WGS sequence"/>
</dbReference>
<name>W6ULF6_ECHGR</name>
<evidence type="ECO:0000313" key="4">
    <source>
        <dbReference type="EMBL" id="EUB54369.1"/>
    </source>
</evidence>
<sequence length="231" mass="26857">MYQFRRAVTGIGNAAKMGWRDYELAVHCTFHSHRNNLENRKLVMDVTLKYLLAIMDARNLLHMGRYKSDELQQMCHTVDEEILFLIKYSILSPHCGVKSNSYATAVLLCALQCYSAFTLFVLANKEYEAILFMIICGGGIYFLDLKILEKTPFTCQYCSTSFLRQGSLNLHISEVHEVQALTLSYYVVLVSPISAFVRWLYYCKYCNESFSQWSYMNRHITVKHGRNLENF</sequence>
<dbReference type="EMBL" id="APAU02000266">
    <property type="protein sequence ID" value="EUB54369.1"/>
    <property type="molecule type" value="Genomic_DNA"/>
</dbReference>
<keyword evidence="1" id="KW-0863">Zinc-finger</keyword>
<dbReference type="KEGG" id="egl:EGR_10766"/>
<dbReference type="RefSeq" id="XP_024345565.1">
    <property type="nucleotide sequence ID" value="XM_024500015.1"/>
</dbReference>
<dbReference type="CTD" id="36346481"/>
<feature type="transmembrane region" description="Helical" evidence="2">
    <location>
        <begin position="129"/>
        <end position="148"/>
    </location>
</feature>
<organism evidence="4 5">
    <name type="scientific">Echinococcus granulosus</name>
    <name type="common">Hydatid tapeworm</name>
    <dbReference type="NCBI Taxonomy" id="6210"/>
    <lineage>
        <taxon>Eukaryota</taxon>
        <taxon>Metazoa</taxon>
        <taxon>Spiralia</taxon>
        <taxon>Lophotrochozoa</taxon>
        <taxon>Platyhelminthes</taxon>
        <taxon>Cestoda</taxon>
        <taxon>Eucestoda</taxon>
        <taxon>Cyclophyllidea</taxon>
        <taxon>Taeniidae</taxon>
        <taxon>Echinococcus</taxon>
        <taxon>Echinococcus granulosus group</taxon>
    </lineage>
</organism>
<dbReference type="AlphaFoldDB" id="W6ULF6"/>
<gene>
    <name evidence="4" type="ORF">EGR_10766</name>
</gene>
<dbReference type="PROSITE" id="PS50157">
    <property type="entry name" value="ZINC_FINGER_C2H2_2"/>
    <property type="match status" value="2"/>
</dbReference>
<evidence type="ECO:0000313" key="5">
    <source>
        <dbReference type="Proteomes" id="UP000019149"/>
    </source>
</evidence>
<protein>
    <recommendedName>
        <fullName evidence="3">C2H2-type domain-containing protein</fullName>
    </recommendedName>
</protein>
<evidence type="ECO:0000256" key="1">
    <source>
        <dbReference type="PROSITE-ProRule" id="PRU00042"/>
    </source>
</evidence>
<dbReference type="GeneID" id="36346481"/>
<keyword evidence="2" id="KW-0472">Membrane</keyword>
<feature type="transmembrane region" description="Helical" evidence="2">
    <location>
        <begin position="183"/>
        <end position="202"/>
    </location>
</feature>
<feature type="domain" description="C2H2-type" evidence="3">
    <location>
        <begin position="201"/>
        <end position="224"/>
    </location>
</feature>
<dbReference type="InterPro" id="IPR036236">
    <property type="entry name" value="Znf_C2H2_sf"/>
</dbReference>
<keyword evidence="2" id="KW-0812">Transmembrane</keyword>
<comment type="caution">
    <text evidence="4">The sequence shown here is derived from an EMBL/GenBank/DDBJ whole genome shotgun (WGS) entry which is preliminary data.</text>
</comment>
<dbReference type="Gene3D" id="3.30.160.60">
    <property type="entry name" value="Classic Zinc Finger"/>
    <property type="match status" value="1"/>
</dbReference>
<feature type="domain" description="C2H2-type" evidence="3">
    <location>
        <begin position="153"/>
        <end position="176"/>
    </location>
</feature>
<keyword evidence="1" id="KW-0862">Zinc</keyword>
<keyword evidence="2" id="KW-1133">Transmembrane helix</keyword>